<evidence type="ECO:0000313" key="2">
    <source>
        <dbReference type="WBParaSite" id="PS1159_v2.g2221.t1"/>
    </source>
</evidence>
<dbReference type="Proteomes" id="UP000887580">
    <property type="component" value="Unplaced"/>
</dbReference>
<reference evidence="2" key="1">
    <citation type="submission" date="2022-11" db="UniProtKB">
        <authorList>
            <consortium name="WormBaseParasite"/>
        </authorList>
    </citation>
    <scope>IDENTIFICATION</scope>
</reference>
<accession>A0AC35FYR4</accession>
<protein>
    <submittedName>
        <fullName evidence="2">Uncharacterized protein</fullName>
    </submittedName>
</protein>
<name>A0AC35FYR4_9BILA</name>
<proteinExistence type="predicted"/>
<sequence length="96" mass="10820">MSESEHKRRYMTPSEYMNAQKERGGCTEDFKETMSRSATLGVSAGLPFGCYVAYMNGHRTFRPFISKTLLTTVTSTAFFGMLGILIGTFNCLRVRK</sequence>
<dbReference type="WBParaSite" id="PS1159_v2.g2221.t1">
    <property type="protein sequence ID" value="PS1159_v2.g2221.t1"/>
    <property type="gene ID" value="PS1159_v2.g2221"/>
</dbReference>
<evidence type="ECO:0000313" key="1">
    <source>
        <dbReference type="Proteomes" id="UP000887580"/>
    </source>
</evidence>
<organism evidence="1 2">
    <name type="scientific">Panagrolaimus sp. PS1159</name>
    <dbReference type="NCBI Taxonomy" id="55785"/>
    <lineage>
        <taxon>Eukaryota</taxon>
        <taxon>Metazoa</taxon>
        <taxon>Ecdysozoa</taxon>
        <taxon>Nematoda</taxon>
        <taxon>Chromadorea</taxon>
        <taxon>Rhabditida</taxon>
        <taxon>Tylenchina</taxon>
        <taxon>Panagrolaimomorpha</taxon>
        <taxon>Panagrolaimoidea</taxon>
        <taxon>Panagrolaimidae</taxon>
        <taxon>Panagrolaimus</taxon>
    </lineage>
</organism>